<protein>
    <submittedName>
        <fullName evidence="1">Uncharacterized protein</fullName>
    </submittedName>
</protein>
<evidence type="ECO:0000313" key="1">
    <source>
        <dbReference type="EMBL" id="MTV88734.1"/>
    </source>
</evidence>
<gene>
    <name evidence="1" type="ORF">GM543_14880</name>
</gene>
<reference evidence="1 2" key="1">
    <citation type="submission" date="2019-11" db="EMBL/GenBank/DDBJ databases">
        <title>Growth characteristics of pneumococcus vary with the chemical composition of the capsule and with environmental conditions.</title>
        <authorList>
            <person name="Tothpal A."/>
            <person name="Desobry K."/>
            <person name="Joshi S."/>
            <person name="Wyllie A.L."/>
            <person name="Weinberger D.M."/>
        </authorList>
    </citation>
    <scope>NUCLEOTIDE SEQUENCE [LARGE SCALE GENOMIC DNA]</scope>
    <source>
        <strain evidence="2">pnumococcus35B</strain>
    </source>
</reference>
<proteinExistence type="predicted"/>
<dbReference type="RefSeq" id="WP_162481241.1">
    <property type="nucleotide sequence ID" value="NZ_WNHX01001089.1"/>
</dbReference>
<dbReference type="Proteomes" id="UP000469505">
    <property type="component" value="Unassembled WGS sequence"/>
</dbReference>
<comment type="caution">
    <text evidence="1">The sequence shown here is derived from an EMBL/GenBank/DDBJ whole genome shotgun (WGS) entry which is preliminary data.</text>
</comment>
<sequence length="83" mass="9256">PAEVKQLLLENTDVMNKAEEASKALYNYDALTPKQKELLATDENFRKAVARSTDTLTTWNATTPFTKDLKLDPTTVLNNGQLS</sequence>
<accession>A0A6I3U8D5</accession>
<feature type="non-terminal residue" evidence="1">
    <location>
        <position position="83"/>
    </location>
</feature>
<name>A0A6I3U8D5_STREE</name>
<dbReference type="AlphaFoldDB" id="A0A6I3U8D5"/>
<feature type="non-terminal residue" evidence="1">
    <location>
        <position position="1"/>
    </location>
</feature>
<organism evidence="1 2">
    <name type="scientific">Streptococcus pneumoniae</name>
    <dbReference type="NCBI Taxonomy" id="1313"/>
    <lineage>
        <taxon>Bacteria</taxon>
        <taxon>Bacillati</taxon>
        <taxon>Bacillota</taxon>
        <taxon>Bacilli</taxon>
        <taxon>Lactobacillales</taxon>
        <taxon>Streptococcaceae</taxon>
        <taxon>Streptococcus</taxon>
    </lineage>
</organism>
<evidence type="ECO:0000313" key="2">
    <source>
        <dbReference type="Proteomes" id="UP000469505"/>
    </source>
</evidence>
<dbReference type="EMBL" id="WNHX01001089">
    <property type="protein sequence ID" value="MTV88734.1"/>
    <property type="molecule type" value="Genomic_DNA"/>
</dbReference>